<dbReference type="Gene3D" id="2.40.320.10">
    <property type="entry name" value="Hypothetical Protein Pfu-838710-001"/>
    <property type="match status" value="1"/>
</dbReference>
<feature type="domain" description="CYTH" evidence="2">
    <location>
        <begin position="483"/>
        <end position="615"/>
    </location>
</feature>
<proteinExistence type="predicted"/>
<protein>
    <recommendedName>
        <fullName evidence="2">CYTH domain-containing protein</fullName>
    </recommendedName>
</protein>
<dbReference type="Pfam" id="PF08757">
    <property type="entry name" value="CotH"/>
    <property type="match status" value="1"/>
</dbReference>
<evidence type="ECO:0000313" key="3">
    <source>
        <dbReference type="EMBL" id="OGZ53290.1"/>
    </source>
</evidence>
<gene>
    <name evidence="3" type="ORF">A3B25_00245</name>
</gene>
<evidence type="ECO:0000256" key="1">
    <source>
        <dbReference type="SAM" id="Phobius"/>
    </source>
</evidence>
<dbReference type="AlphaFoldDB" id="A0A1G2GT45"/>
<comment type="caution">
    <text evidence="3">The sequence shown here is derived from an EMBL/GenBank/DDBJ whole genome shotgun (WGS) entry which is preliminary data.</text>
</comment>
<dbReference type="PANTHER" id="PTHR40050">
    <property type="entry name" value="INNER SPORE COAT PROTEIN H"/>
    <property type="match status" value="1"/>
</dbReference>
<dbReference type="Pfam" id="PF01928">
    <property type="entry name" value="CYTH"/>
    <property type="match status" value="1"/>
</dbReference>
<name>A0A1G2GT45_9BACT</name>
<evidence type="ECO:0000259" key="2">
    <source>
        <dbReference type="Pfam" id="PF01928"/>
    </source>
</evidence>
<evidence type="ECO:0000313" key="4">
    <source>
        <dbReference type="Proteomes" id="UP000179106"/>
    </source>
</evidence>
<dbReference type="PANTHER" id="PTHR40050:SF1">
    <property type="entry name" value="INNER SPORE COAT PROTEIN H"/>
    <property type="match status" value="1"/>
</dbReference>
<dbReference type="EMBL" id="MHNW01000024">
    <property type="protein sequence ID" value="OGZ53290.1"/>
    <property type="molecule type" value="Genomic_DNA"/>
</dbReference>
<dbReference type="SUPFAM" id="SSF55154">
    <property type="entry name" value="CYTH-like phosphatases"/>
    <property type="match status" value="1"/>
</dbReference>
<dbReference type="InterPro" id="IPR014867">
    <property type="entry name" value="Spore_coat_CotH_CotH2/3/7"/>
</dbReference>
<accession>A0A1G2GT45</accession>
<keyword evidence="1" id="KW-0472">Membrane</keyword>
<organism evidence="3 4">
    <name type="scientific">Candidatus Ryanbacteria bacterium RIFCSPLOWO2_01_FULL_48_26</name>
    <dbReference type="NCBI Taxonomy" id="1802126"/>
    <lineage>
        <taxon>Bacteria</taxon>
        <taxon>Candidatus Ryaniibacteriota</taxon>
    </lineage>
</organism>
<dbReference type="InterPro" id="IPR023577">
    <property type="entry name" value="CYTH_domain"/>
</dbReference>
<dbReference type="InterPro" id="IPR033469">
    <property type="entry name" value="CYTH-like_dom_sf"/>
</dbReference>
<dbReference type="Proteomes" id="UP000179106">
    <property type="component" value="Unassembled WGS sequence"/>
</dbReference>
<feature type="transmembrane region" description="Helical" evidence="1">
    <location>
        <begin position="21"/>
        <end position="40"/>
    </location>
</feature>
<sequence length="717" mass="84111">MIKNYYFRIVKNRKFKAGLSILFVVLFIGALMIFFLAGKFRNIETRAQFLLKHPGVTKILPLYWKIRKTTDITYLSYFFKKDEIPNYELVIAENDLQKMNDSLPDAFMNVIYTDNVFVPAEFRADGKIYKVRVRYRGKNAVHWNAPKKSYLVKFDKDNLFNGMSELNFIIPDDRLFAVEHFNNYRALKLGLKAPPSGFANLKVNGQKDALYFTIEGWSKEMLEKWNLPKDAELYGNDYGGSWGDIAGWQLLASNSKDFSKLEELISLLNQGTDEEFDARIFDIVDKDNFYAWQIHQELANSSHEGTDNLRLYFDPSKNKFFFIPWDVEIEPLASRDNFGNYETIAKRVFANPAFLQEKNRRLYNYVADEKNLEDDLAFYDRAYESFKVSLYKDRLKIYTNRFADESYAANRQQLIDIFHRLRDRLAAESSARGFDTVRIEDDFNLAYPLGKSDELVSYFKGRYIDDRGFVKELGQNFTSTYGDEDFIDTYFDTPQLDLYQRQAGLRYRVRTNRLDPEDDKIGRELIQLKLSGTDKFQDQDNAGSRNEIKFDVKRSVSGNIADDRNPVISLIAPDMREEFKARVRELGLNPYALRPILTIEQRRRRVYLNRDGDTFISFSMDDASSQLWGADSSFSQMEVELNELAYTAADARLKERMQKIREEMIADLREHFQYLQDDTTIKYTKMFDLLDVRLPWMKFLIRIGILRGKQPPLQSQK</sequence>
<dbReference type="STRING" id="1802126.A3B25_00245"/>
<keyword evidence="1" id="KW-1133">Transmembrane helix</keyword>
<keyword evidence="1" id="KW-0812">Transmembrane</keyword>
<reference evidence="3 4" key="1">
    <citation type="journal article" date="2016" name="Nat. Commun.">
        <title>Thousands of microbial genomes shed light on interconnected biogeochemical processes in an aquifer system.</title>
        <authorList>
            <person name="Anantharaman K."/>
            <person name="Brown C.T."/>
            <person name="Hug L.A."/>
            <person name="Sharon I."/>
            <person name="Castelle C.J."/>
            <person name="Probst A.J."/>
            <person name="Thomas B.C."/>
            <person name="Singh A."/>
            <person name="Wilkins M.J."/>
            <person name="Karaoz U."/>
            <person name="Brodie E.L."/>
            <person name="Williams K.H."/>
            <person name="Hubbard S.S."/>
            <person name="Banfield J.F."/>
        </authorList>
    </citation>
    <scope>NUCLEOTIDE SEQUENCE [LARGE SCALE GENOMIC DNA]</scope>
</reference>